<name>A0A1M6UAD1_9BACL</name>
<dbReference type="Proteomes" id="UP000184016">
    <property type="component" value="Unassembled WGS sequence"/>
</dbReference>
<reference evidence="2" key="1">
    <citation type="submission" date="2016-11" db="EMBL/GenBank/DDBJ databases">
        <authorList>
            <person name="Varghese N."/>
            <person name="Submissions S."/>
        </authorList>
    </citation>
    <scope>NUCLEOTIDE SEQUENCE [LARGE SCALE GENOMIC DNA]</scope>
    <source>
        <strain evidence="2">USBA-503</strain>
    </source>
</reference>
<keyword evidence="2" id="KW-1185">Reference proteome</keyword>
<accession>A0A1M6UAD1</accession>
<dbReference type="RefSeq" id="WP_072874642.1">
    <property type="nucleotide sequence ID" value="NZ_FRAF01000019.1"/>
</dbReference>
<gene>
    <name evidence="1" type="ORF">SAMN05443507_11921</name>
</gene>
<proteinExistence type="predicted"/>
<dbReference type="AlphaFoldDB" id="A0A1M6UAD1"/>
<evidence type="ECO:0000313" key="1">
    <source>
        <dbReference type="EMBL" id="SHK66202.1"/>
    </source>
</evidence>
<evidence type="ECO:0000313" key="2">
    <source>
        <dbReference type="Proteomes" id="UP000184016"/>
    </source>
</evidence>
<dbReference type="EMBL" id="FRAF01000019">
    <property type="protein sequence ID" value="SHK66202.1"/>
    <property type="molecule type" value="Genomic_DNA"/>
</dbReference>
<protein>
    <submittedName>
        <fullName evidence="1">Uncharacterized protein</fullName>
    </submittedName>
</protein>
<sequence>MDLIFEEKLEKSSEQVNPVSKQQYFLSLCQNTDFLISLDDPEVLKENLHKYTELLGHDWEELRLSILHQDPENLLWYGVHNACSNKPSLIPIVDLDVEEEKIDTKTCKSMGKMILHHYTKILLENRVLQSILKENAKAATKGQKSLQKTLQHVLTLVDHVCKQKPDWTLVLQYRFVECKSVEDVAVDLFTSKRNTNRYIDAMYVEVGAALYRLLPPGEIQTLLKFIHNESNISR</sequence>
<organism evidence="1 2">
    <name type="scientific">Alicyclobacillus tolerans</name>
    <dbReference type="NCBI Taxonomy" id="90970"/>
    <lineage>
        <taxon>Bacteria</taxon>
        <taxon>Bacillati</taxon>
        <taxon>Bacillota</taxon>
        <taxon>Bacilli</taxon>
        <taxon>Bacillales</taxon>
        <taxon>Alicyclobacillaceae</taxon>
        <taxon>Alicyclobacillus</taxon>
    </lineage>
</organism>